<dbReference type="AlphaFoldDB" id="A0AAW5R5W8"/>
<name>A0AAW5R5W8_ACIJU</name>
<dbReference type="RefSeq" id="WP_262578713.1">
    <property type="nucleotide sequence ID" value="NZ_JAHPRE010000010.1"/>
</dbReference>
<dbReference type="Proteomes" id="UP001208534">
    <property type="component" value="Unassembled WGS sequence"/>
</dbReference>
<reference evidence="1" key="1">
    <citation type="submission" date="2021-06" db="EMBL/GenBank/DDBJ databases">
        <title>Propagation of a rapidly emergent carbapenem-resistant Acinetobacter baumannii lineage by various extra-hospital transmission networks.</title>
        <authorList>
            <person name="Calix J."/>
        </authorList>
    </citation>
    <scope>NUCLEOTIDE SEQUENCE</scope>
    <source>
        <strain evidence="1">WU_MDCI_Aw63</strain>
    </source>
</reference>
<evidence type="ECO:0000313" key="2">
    <source>
        <dbReference type="Proteomes" id="UP001208534"/>
    </source>
</evidence>
<sequence length="673" mass="71460">MTSQLTVEQMVQLAKQAKTPPPQATQKTLSIDEMVELAKSAKKPKNLGALPAIKVEAEKPSLIADIGSGMDKVYSGVAQGAEYAADGIRGGLNKLLGTNLETDRYERYTKYKADERKTYNEARKDSGKGANVGEFIGETVATLPLAALGKGYGAAKILSKPGLAITAQNAAVGGLIGGVGFAENAEQRKKNVQAGAVGGAVGGVVAKKVGDGITKAVNIKQGRMVPGAQEIDDLGKQFGVKTTVGDIGKNPLIQKSEVAMESIPLVGTSKLRQTQQAQVKDAATKVLDGLKTKLDDVDYKAIPKIQAAANAGDVNAARIMKVVNGAGDDTGKILQAAAEIKNWRGKRVASQMYDRVQNLAGDGAIAPNKTVQKIDDIIAKDSKVTPNKALQKELLDIRKKLVDMNIKKDFKEMRATQSNLGKTIKKWGIAGEDTTALTKVKTAIDDDLLDFAQSSGNTKLLGELKRANALYKQLQDGKDKAFAKALRSAEPDQVFDQFMKSGKGDKAANFYKNLDPKGQAALRYQMAENAFGKAWDPNKEVFSPAKFAQEFERMKAPYNNIFTGGDKAQMDGFVKLMRHVERAGQYAENPPTGNRLVGVAFGLGAGVNPTLAAQGAGVSAIAKMLFTTDAGKRILLAAKDVPPNSPQMANLLMQAQKLAVAGGATVGVKTAKD</sequence>
<evidence type="ECO:0000313" key="1">
    <source>
        <dbReference type="EMBL" id="MCU4396088.1"/>
    </source>
</evidence>
<evidence type="ECO:0008006" key="3">
    <source>
        <dbReference type="Google" id="ProtNLM"/>
    </source>
</evidence>
<gene>
    <name evidence="1" type="ORF">KTH64_03695</name>
</gene>
<accession>A0AAW5R5W8</accession>
<proteinExistence type="predicted"/>
<dbReference type="EMBL" id="JAHPRE010000010">
    <property type="protein sequence ID" value="MCU4396088.1"/>
    <property type="molecule type" value="Genomic_DNA"/>
</dbReference>
<protein>
    <recommendedName>
        <fullName evidence="3">DNA transfer protein</fullName>
    </recommendedName>
</protein>
<comment type="caution">
    <text evidence="1">The sequence shown here is derived from an EMBL/GenBank/DDBJ whole genome shotgun (WGS) entry which is preliminary data.</text>
</comment>
<organism evidence="1 2">
    <name type="scientific">Acinetobacter junii</name>
    <dbReference type="NCBI Taxonomy" id="40215"/>
    <lineage>
        <taxon>Bacteria</taxon>
        <taxon>Pseudomonadati</taxon>
        <taxon>Pseudomonadota</taxon>
        <taxon>Gammaproteobacteria</taxon>
        <taxon>Moraxellales</taxon>
        <taxon>Moraxellaceae</taxon>
        <taxon>Acinetobacter</taxon>
    </lineage>
</organism>